<dbReference type="EMBL" id="JBEPMO010000001">
    <property type="protein sequence ID" value="MET3730751.1"/>
    <property type="molecule type" value="Genomic_DNA"/>
</dbReference>
<accession>A0ABV2LQA7</accession>
<dbReference type="PANTHER" id="PTHR21716:SF53">
    <property type="entry name" value="PERMEASE PERM-RELATED"/>
    <property type="match status" value="1"/>
</dbReference>
<organism evidence="9 10">
    <name type="scientific">Moheibacter stercoris</name>
    <dbReference type="NCBI Taxonomy" id="1628251"/>
    <lineage>
        <taxon>Bacteria</taxon>
        <taxon>Pseudomonadati</taxon>
        <taxon>Bacteroidota</taxon>
        <taxon>Flavobacteriia</taxon>
        <taxon>Flavobacteriales</taxon>
        <taxon>Weeksellaceae</taxon>
        <taxon>Moheibacter</taxon>
    </lineage>
</organism>
<evidence type="ECO:0000256" key="1">
    <source>
        <dbReference type="ARBA" id="ARBA00004651"/>
    </source>
</evidence>
<keyword evidence="3" id="KW-0813">Transport</keyword>
<comment type="subcellular location">
    <subcellularLocation>
        <location evidence="1">Cell membrane</location>
        <topology evidence="1">Multi-pass membrane protein</topology>
    </subcellularLocation>
</comment>
<feature type="transmembrane region" description="Helical" evidence="8">
    <location>
        <begin position="12"/>
        <end position="30"/>
    </location>
</feature>
<dbReference type="Pfam" id="PF01594">
    <property type="entry name" value="AI-2E_transport"/>
    <property type="match status" value="1"/>
</dbReference>
<evidence type="ECO:0000256" key="8">
    <source>
        <dbReference type="SAM" id="Phobius"/>
    </source>
</evidence>
<sequence length="381" mass="42520">MKELYRERSIKIASNLLMLVLIVLICYTLQSIIIPILFSIIFSVLMLPIAERLEKWGINRAMASIFTLLILIIFFVGIGYLIISQTINIGQDASDIVNKIKSLGIRILEWTSDKFNMSQNELVNRAEAELANSASSIGGYVTSIINSIGNSLSFGILVPLMIFFFLYYREFFKEFFFRVFSSTPKEEIENVLSKIYDVLQNYLVGLLTVMGIVAALNTIGLMILGIDYAWFFGVLAALLTIFPYIGIFIGSLVPALFALATKDSAWYAAGVILWFQAVQTLEGNFITPKVVGGKANLNPLVSLLSFFLGGMLFGIAGMILALPLMAILKVVFDSIPETKAYGFLLSEPDDSYILTDKQIQKQRKKKKEIEAEEPKEIGEND</sequence>
<feature type="transmembrane region" description="Helical" evidence="8">
    <location>
        <begin position="306"/>
        <end position="332"/>
    </location>
</feature>
<dbReference type="Proteomes" id="UP001549146">
    <property type="component" value="Unassembled WGS sequence"/>
</dbReference>
<feature type="transmembrane region" description="Helical" evidence="8">
    <location>
        <begin position="65"/>
        <end position="83"/>
    </location>
</feature>
<dbReference type="RefSeq" id="WP_354506158.1">
    <property type="nucleotide sequence ID" value="NZ_JBEPMO010000001.1"/>
</dbReference>
<comment type="similarity">
    <text evidence="2">Belongs to the autoinducer-2 exporter (AI-2E) (TC 2.A.86) family.</text>
</comment>
<dbReference type="InterPro" id="IPR002549">
    <property type="entry name" value="AI-2E-like"/>
</dbReference>
<evidence type="ECO:0000313" key="10">
    <source>
        <dbReference type="Proteomes" id="UP001549146"/>
    </source>
</evidence>
<evidence type="ECO:0000256" key="5">
    <source>
        <dbReference type="ARBA" id="ARBA00022692"/>
    </source>
</evidence>
<feature type="transmembrane region" description="Helical" evidence="8">
    <location>
        <begin position="230"/>
        <end position="253"/>
    </location>
</feature>
<evidence type="ECO:0000256" key="4">
    <source>
        <dbReference type="ARBA" id="ARBA00022475"/>
    </source>
</evidence>
<name>A0ABV2LQA7_9FLAO</name>
<proteinExistence type="inferred from homology"/>
<feature type="transmembrane region" description="Helical" evidence="8">
    <location>
        <begin position="265"/>
        <end position="286"/>
    </location>
</feature>
<evidence type="ECO:0000256" key="7">
    <source>
        <dbReference type="ARBA" id="ARBA00023136"/>
    </source>
</evidence>
<feature type="transmembrane region" description="Helical" evidence="8">
    <location>
        <begin position="148"/>
        <end position="168"/>
    </location>
</feature>
<keyword evidence="4" id="KW-1003">Cell membrane</keyword>
<evidence type="ECO:0000256" key="3">
    <source>
        <dbReference type="ARBA" id="ARBA00022448"/>
    </source>
</evidence>
<keyword evidence="10" id="KW-1185">Reference proteome</keyword>
<gene>
    <name evidence="9" type="ORF">ABID46_000303</name>
</gene>
<protein>
    <submittedName>
        <fullName evidence="9">PurR-regulated permease PerM</fullName>
    </submittedName>
</protein>
<feature type="transmembrane region" description="Helical" evidence="8">
    <location>
        <begin position="202"/>
        <end position="224"/>
    </location>
</feature>
<reference evidence="9 10" key="1">
    <citation type="submission" date="2024-06" db="EMBL/GenBank/DDBJ databases">
        <title>Genomic Encyclopedia of Type Strains, Phase IV (KMG-IV): sequencing the most valuable type-strain genomes for metagenomic binning, comparative biology and taxonomic classification.</title>
        <authorList>
            <person name="Goeker M."/>
        </authorList>
    </citation>
    <scope>NUCLEOTIDE SEQUENCE [LARGE SCALE GENOMIC DNA]</scope>
    <source>
        <strain evidence="9 10">DSM 29388</strain>
    </source>
</reference>
<comment type="caution">
    <text evidence="9">The sequence shown here is derived from an EMBL/GenBank/DDBJ whole genome shotgun (WGS) entry which is preliminary data.</text>
</comment>
<keyword evidence="7 8" id="KW-0472">Membrane</keyword>
<evidence type="ECO:0000256" key="2">
    <source>
        <dbReference type="ARBA" id="ARBA00009773"/>
    </source>
</evidence>
<keyword evidence="6 8" id="KW-1133">Transmembrane helix</keyword>
<keyword evidence="5 8" id="KW-0812">Transmembrane</keyword>
<evidence type="ECO:0000256" key="6">
    <source>
        <dbReference type="ARBA" id="ARBA00022989"/>
    </source>
</evidence>
<dbReference type="PANTHER" id="PTHR21716">
    <property type="entry name" value="TRANSMEMBRANE PROTEIN"/>
    <property type="match status" value="1"/>
</dbReference>
<evidence type="ECO:0000313" key="9">
    <source>
        <dbReference type="EMBL" id="MET3730751.1"/>
    </source>
</evidence>